<proteinExistence type="predicted"/>
<comment type="caution">
    <text evidence="1">The sequence shown here is derived from an EMBL/GenBank/DDBJ whole genome shotgun (WGS) entry which is preliminary data.</text>
</comment>
<dbReference type="EMBL" id="LXQA011306890">
    <property type="protein sequence ID" value="MCI92663.1"/>
    <property type="molecule type" value="Genomic_DNA"/>
</dbReference>
<reference evidence="1 2" key="1">
    <citation type="journal article" date="2018" name="Front. Plant Sci.">
        <title>Red Clover (Trifolium pratense) and Zigzag Clover (T. medium) - A Picture of Genomic Similarities and Differences.</title>
        <authorList>
            <person name="Dluhosova J."/>
            <person name="Istvanek J."/>
            <person name="Nedelnik J."/>
            <person name="Repkova J."/>
        </authorList>
    </citation>
    <scope>NUCLEOTIDE SEQUENCE [LARGE SCALE GENOMIC DNA]</scope>
    <source>
        <strain evidence="2">cv. 10/8</strain>
        <tissue evidence="1">Leaf</tissue>
    </source>
</reference>
<sequence>MFMDESGLEKPQVKLSGMELNMNKFGGEDALIENLELQDGTETDNPNAACIVGGYKM</sequence>
<keyword evidence="2" id="KW-1185">Reference proteome</keyword>
<organism evidence="1 2">
    <name type="scientific">Trifolium medium</name>
    <dbReference type="NCBI Taxonomy" id="97028"/>
    <lineage>
        <taxon>Eukaryota</taxon>
        <taxon>Viridiplantae</taxon>
        <taxon>Streptophyta</taxon>
        <taxon>Embryophyta</taxon>
        <taxon>Tracheophyta</taxon>
        <taxon>Spermatophyta</taxon>
        <taxon>Magnoliopsida</taxon>
        <taxon>eudicotyledons</taxon>
        <taxon>Gunneridae</taxon>
        <taxon>Pentapetalae</taxon>
        <taxon>rosids</taxon>
        <taxon>fabids</taxon>
        <taxon>Fabales</taxon>
        <taxon>Fabaceae</taxon>
        <taxon>Papilionoideae</taxon>
        <taxon>50 kb inversion clade</taxon>
        <taxon>NPAAA clade</taxon>
        <taxon>Hologalegina</taxon>
        <taxon>IRL clade</taxon>
        <taxon>Trifolieae</taxon>
        <taxon>Trifolium</taxon>
    </lineage>
</organism>
<protein>
    <submittedName>
        <fullName evidence="1">Uncharacterized protein</fullName>
    </submittedName>
</protein>
<evidence type="ECO:0000313" key="1">
    <source>
        <dbReference type="EMBL" id="MCI92663.1"/>
    </source>
</evidence>
<dbReference type="Proteomes" id="UP000265520">
    <property type="component" value="Unassembled WGS sequence"/>
</dbReference>
<name>A0A392VYY1_9FABA</name>
<accession>A0A392VYY1</accession>
<evidence type="ECO:0000313" key="2">
    <source>
        <dbReference type="Proteomes" id="UP000265520"/>
    </source>
</evidence>
<dbReference type="AlphaFoldDB" id="A0A392VYY1"/>